<accession>A0A8J8T0P3</accession>
<sequence>MGGVMSECCSKEVKLPLKYEQLTPEESHILKKQQDLKLFTIPCSDLERAFLTYLHFDSISEGEFSETLELLNLLQKGKGRESNQWMSFYGKMKVQQYNGRGNGKGQMALMDVKAIMVGLYFLTSQKSTVKAKFMANLFFDYGRQGFMSSDNEKGDVGGLASSDQLEATFKPGSAIAREISSKERYLRRDEELRKLFIITINLSLNLLPYYALADYPSPDRSLFHRFLCHWNPLRDYMLDLMLDNFCRGDLKLSVDEFIVRANAFPQYFDPLGIREEAKREFTLLERRAEEGDNSGNGVNMWAIDIPEKYRQNCLYFVHEETKAIQISIVKQKSNSGEGRKKGASKAKKQYKEDESRTTEQSAAVERESEML</sequence>
<dbReference type="Proteomes" id="UP000785679">
    <property type="component" value="Unassembled WGS sequence"/>
</dbReference>
<evidence type="ECO:0000313" key="3">
    <source>
        <dbReference type="Proteomes" id="UP000785679"/>
    </source>
</evidence>
<name>A0A8J8T0P3_HALGN</name>
<proteinExistence type="predicted"/>
<keyword evidence="3" id="KW-1185">Reference proteome</keyword>
<feature type="region of interest" description="Disordered" evidence="1">
    <location>
        <begin position="330"/>
        <end position="371"/>
    </location>
</feature>
<dbReference type="AlphaFoldDB" id="A0A8J8T0P3"/>
<dbReference type="EMBL" id="RRYP01011692">
    <property type="protein sequence ID" value="TNV77570.1"/>
    <property type="molecule type" value="Genomic_DNA"/>
</dbReference>
<comment type="caution">
    <text evidence="2">The sequence shown here is derived from an EMBL/GenBank/DDBJ whole genome shotgun (WGS) entry which is preliminary data.</text>
</comment>
<evidence type="ECO:0000313" key="2">
    <source>
        <dbReference type="EMBL" id="TNV77570.1"/>
    </source>
</evidence>
<organism evidence="2 3">
    <name type="scientific">Halteria grandinella</name>
    <dbReference type="NCBI Taxonomy" id="5974"/>
    <lineage>
        <taxon>Eukaryota</taxon>
        <taxon>Sar</taxon>
        <taxon>Alveolata</taxon>
        <taxon>Ciliophora</taxon>
        <taxon>Intramacronucleata</taxon>
        <taxon>Spirotrichea</taxon>
        <taxon>Stichotrichia</taxon>
        <taxon>Sporadotrichida</taxon>
        <taxon>Halteriidae</taxon>
        <taxon>Halteria</taxon>
    </lineage>
</organism>
<evidence type="ECO:0000256" key="1">
    <source>
        <dbReference type="SAM" id="MobiDB-lite"/>
    </source>
</evidence>
<gene>
    <name evidence="2" type="ORF">FGO68_gene5189</name>
</gene>
<protein>
    <submittedName>
        <fullName evidence="2">Uncharacterized protein</fullName>
    </submittedName>
</protein>
<reference evidence="2" key="1">
    <citation type="submission" date="2019-06" db="EMBL/GenBank/DDBJ databases">
        <authorList>
            <person name="Zheng W."/>
        </authorList>
    </citation>
    <scope>NUCLEOTIDE SEQUENCE</scope>
    <source>
        <strain evidence="2">QDHG01</strain>
    </source>
</reference>